<protein>
    <submittedName>
        <fullName evidence="1">Uncharacterized protein</fullName>
    </submittedName>
</protein>
<reference evidence="1 2" key="1">
    <citation type="submission" date="2016-01" db="EMBL/GenBank/DDBJ databases">
        <title>Highly variable Streptococcus oralis are common among viridans streptococci isolated from primates.</title>
        <authorList>
            <person name="Denapaite D."/>
            <person name="Rieger M."/>
            <person name="Koendgen S."/>
            <person name="Brueckner R."/>
            <person name="Ochigava I."/>
            <person name="Kappeler P."/>
            <person name="Maetz-Rensing K."/>
            <person name="Leendertz F."/>
            <person name="Hakenbeck R."/>
        </authorList>
    </citation>
    <scope>NUCLEOTIDE SEQUENCE [LARGE SCALE GENOMIC DNA]</scope>
    <source>
        <strain evidence="1 2">DD26</strain>
    </source>
</reference>
<accession>A0A139PMY4</accession>
<organism evidence="1 2">
    <name type="scientific">Streptococcus mitis</name>
    <dbReference type="NCBI Taxonomy" id="28037"/>
    <lineage>
        <taxon>Bacteria</taxon>
        <taxon>Bacillati</taxon>
        <taxon>Bacillota</taxon>
        <taxon>Bacilli</taxon>
        <taxon>Lactobacillales</taxon>
        <taxon>Streptococcaceae</taxon>
        <taxon>Streptococcus</taxon>
        <taxon>Streptococcus mitis group</taxon>
    </lineage>
</organism>
<dbReference type="Proteomes" id="UP000070458">
    <property type="component" value="Unassembled WGS sequence"/>
</dbReference>
<comment type="caution">
    <text evidence="1">The sequence shown here is derived from an EMBL/GenBank/DDBJ whole genome shotgun (WGS) entry which is preliminary data.</text>
</comment>
<sequence length="40" mass="4508">MQDKGKIRLYGISNCSKKIHSLVKFVLESGQGLYSYLTAM</sequence>
<dbReference type="EMBL" id="LQOD01000368">
    <property type="protein sequence ID" value="KXT91619.1"/>
    <property type="molecule type" value="Genomic_DNA"/>
</dbReference>
<evidence type="ECO:0000313" key="2">
    <source>
        <dbReference type="Proteomes" id="UP000070458"/>
    </source>
</evidence>
<gene>
    <name evidence="1" type="ORF">SMIDD26_01563</name>
</gene>
<dbReference type="AlphaFoldDB" id="A0A139PMY4"/>
<name>A0A139PMY4_STRMT</name>
<evidence type="ECO:0000313" key="1">
    <source>
        <dbReference type="EMBL" id="KXT91619.1"/>
    </source>
</evidence>
<proteinExistence type="predicted"/>